<evidence type="ECO:0000313" key="4">
    <source>
        <dbReference type="Proteomes" id="UP000005273"/>
    </source>
</evidence>
<dbReference type="EMBL" id="ACJX03000001">
    <property type="protein sequence ID" value="KRT34543.1"/>
    <property type="molecule type" value="Genomic_DNA"/>
</dbReference>
<feature type="transmembrane region" description="Helical" evidence="1">
    <location>
        <begin position="72"/>
        <end position="101"/>
    </location>
</feature>
<gene>
    <name evidence="3" type="ORF">HMPREF1705_03651</name>
</gene>
<reference evidence="4" key="1">
    <citation type="submission" date="2012-09" db="EMBL/GenBank/DDBJ databases">
        <authorList>
            <person name="Weinstock G."/>
            <person name="Sodergren E."/>
            <person name="Clifton S."/>
            <person name="Fulton L."/>
            <person name="Fulton B."/>
            <person name="Courtney L."/>
            <person name="Fronick C."/>
            <person name="Harrison M."/>
            <person name="Strong C."/>
            <person name="Farmer C."/>
            <person name="Delehaunty K."/>
            <person name="Markovic C."/>
            <person name="Hall O."/>
            <person name="Minx P."/>
            <person name="Tomlinson C."/>
            <person name="Mitreva M."/>
            <person name="Nelson J."/>
            <person name="Hou S."/>
            <person name="Wollam A."/>
            <person name="Pepin K.H."/>
            <person name="Johnson M."/>
            <person name="Bhonagiri V."/>
            <person name="Nash W.E."/>
            <person name="Suruliraj S."/>
            <person name="Warren W."/>
            <person name="Chinwalla A."/>
            <person name="Mardis E.R."/>
            <person name="Wilson R.K."/>
        </authorList>
    </citation>
    <scope>NUCLEOTIDE SEQUENCE [LARGE SCALE GENOMIC DNA]</scope>
    <source>
        <strain evidence="4">OS1</strain>
    </source>
</reference>
<sequence>MMLNSDLYGGLIMLAFAGIFWLQKGDFTKFGLMFPKVIIALLAFLGVVMIVKAKVKPQYVKPFLKDINKYMAATMIWSLVWVLSASYIGFFVASVVSMWAIQWFLSSERNLKISAISLAVAIGSVFVIYYVFTKYLYIFFPEGFLF</sequence>
<dbReference type="STRING" id="592015.HMPREF1705_03651"/>
<evidence type="ECO:0000313" key="3">
    <source>
        <dbReference type="EMBL" id="KRT34543.1"/>
    </source>
</evidence>
<dbReference type="Pfam" id="PF07331">
    <property type="entry name" value="TctB"/>
    <property type="match status" value="1"/>
</dbReference>
<feature type="domain" description="DUF1468" evidence="2">
    <location>
        <begin position="9"/>
        <end position="141"/>
    </location>
</feature>
<dbReference type="RefSeq" id="WP_009200581.1">
    <property type="nucleotide sequence ID" value="NZ_ACJX03000001.1"/>
</dbReference>
<comment type="caution">
    <text evidence="3">The sequence shown here is derived from an EMBL/GenBank/DDBJ whole genome shotgun (WGS) entry which is preliminary data.</text>
</comment>
<feature type="transmembrane region" description="Helical" evidence="1">
    <location>
        <begin position="7"/>
        <end position="24"/>
    </location>
</feature>
<protein>
    <recommendedName>
        <fullName evidence="2">DUF1468 domain-containing protein</fullName>
    </recommendedName>
</protein>
<evidence type="ECO:0000259" key="2">
    <source>
        <dbReference type="Pfam" id="PF07331"/>
    </source>
</evidence>
<dbReference type="Proteomes" id="UP000005273">
    <property type="component" value="Unassembled WGS sequence"/>
</dbReference>
<organism evidence="3 4">
    <name type="scientific">Acetomicrobium hydrogeniformans ATCC BAA-1850</name>
    <dbReference type="NCBI Taxonomy" id="592015"/>
    <lineage>
        <taxon>Bacteria</taxon>
        <taxon>Thermotogati</taxon>
        <taxon>Synergistota</taxon>
        <taxon>Synergistia</taxon>
        <taxon>Synergistales</taxon>
        <taxon>Acetomicrobiaceae</taxon>
        <taxon>Acetomicrobium</taxon>
    </lineage>
</organism>
<dbReference type="InterPro" id="IPR009936">
    <property type="entry name" value="DUF1468"/>
</dbReference>
<name>A0A0T5X864_9BACT</name>
<feature type="transmembrane region" description="Helical" evidence="1">
    <location>
        <begin position="30"/>
        <end position="51"/>
    </location>
</feature>
<feature type="transmembrane region" description="Helical" evidence="1">
    <location>
        <begin position="113"/>
        <end position="132"/>
    </location>
</feature>
<keyword evidence="1" id="KW-0472">Membrane</keyword>
<keyword evidence="4" id="KW-1185">Reference proteome</keyword>
<dbReference type="AlphaFoldDB" id="A0A0T5X864"/>
<dbReference type="eggNOG" id="ENOG5032DZV">
    <property type="taxonomic scope" value="Bacteria"/>
</dbReference>
<proteinExistence type="predicted"/>
<keyword evidence="1" id="KW-1133">Transmembrane helix</keyword>
<accession>A0A0T5X864</accession>
<keyword evidence="1" id="KW-0812">Transmembrane</keyword>
<evidence type="ECO:0000256" key="1">
    <source>
        <dbReference type="SAM" id="Phobius"/>
    </source>
</evidence>